<dbReference type="Proteomes" id="UP000662857">
    <property type="component" value="Chromosome"/>
</dbReference>
<proteinExistence type="predicted"/>
<sequence>MTLRDTPPFRADHVGSLLRPPELLAARAKAAAGELPPERLREFEDEAIRDVVAAQRSAGLSSATDGEFRRASWHMDFIYRLGGIRASDERISVHFHNQQGDLEFDAAALVVDGRINLPETIFAEDFRFLQSVAGPDVTPKLTIPSPSMVHYRGGRAAIDPAVYPDEEEFWADLSAAYAQQIRGVAELGCKYLQLDDTSLAYLNDPAQRQLLSARGDDADHQHLRYIRQLNAALAGRPAGLAVTTHMCRGNFRSSWAAEGGYDFVAEALFSELDVDGFFLEFDDARSGGFAPLRFVPPGKQVVLGLVTTKNGELESKDDLKRRIDEAARYVPLEQLCLSPQCGFSSTVEGNSLTLAQQHAKLSLIVETAAEVWG</sequence>
<reference evidence="2" key="1">
    <citation type="submission" date="2021-02" db="EMBL/GenBank/DDBJ databases">
        <title>Natrosporangium hydrolyticum gen. nov., sp. nov, a haloalkaliphilic actinobacterium from a soda solonchak soil.</title>
        <authorList>
            <person name="Sorokin D.Y."/>
            <person name="Khijniak T.V."/>
            <person name="Zakharycheva A.P."/>
            <person name="Boueva O.V."/>
            <person name="Ariskina E.V."/>
            <person name="Hahnke R.L."/>
            <person name="Bunk B."/>
            <person name="Sproer C."/>
            <person name="Schumann P."/>
            <person name="Evtushenko L.I."/>
            <person name="Kublanov I.V."/>
        </authorList>
    </citation>
    <scope>NUCLEOTIDE SEQUENCE</scope>
    <source>
        <strain evidence="2">DSM 106523</strain>
    </source>
</reference>
<gene>
    <name evidence="2" type="ORF">JQS43_14640</name>
</gene>
<dbReference type="KEGG" id="nhy:JQS43_14640"/>
<dbReference type="InterPro" id="IPR002629">
    <property type="entry name" value="Met_Synth_C/arc"/>
</dbReference>
<accession>A0A895YC68</accession>
<keyword evidence="2" id="KW-0489">Methyltransferase</keyword>
<protein>
    <submittedName>
        <fullName evidence="2">5-methyltetrahydropteroyltriglutamate--homocysteine S-methyltransferase</fullName>
        <ecNumber evidence="2">2.1.1.14</ecNumber>
    </submittedName>
</protein>
<dbReference type="PANTHER" id="PTHR43844">
    <property type="entry name" value="METHIONINE SYNTHASE"/>
    <property type="match status" value="1"/>
</dbReference>
<dbReference type="GO" id="GO:0003871">
    <property type="term" value="F:5-methyltetrahydropteroyltriglutamate-homocysteine S-methyltransferase activity"/>
    <property type="evidence" value="ECO:0007669"/>
    <property type="project" value="UniProtKB-EC"/>
</dbReference>
<dbReference type="EC" id="2.1.1.14" evidence="2"/>
<evidence type="ECO:0000259" key="1">
    <source>
        <dbReference type="Pfam" id="PF01717"/>
    </source>
</evidence>
<dbReference type="EMBL" id="CP070499">
    <property type="protein sequence ID" value="QSB12909.1"/>
    <property type="molecule type" value="Genomic_DNA"/>
</dbReference>
<dbReference type="GO" id="GO:0032259">
    <property type="term" value="P:methylation"/>
    <property type="evidence" value="ECO:0007669"/>
    <property type="project" value="UniProtKB-KW"/>
</dbReference>
<feature type="domain" description="Cobalamin-independent methionine synthase MetE C-terminal/archaeal" evidence="1">
    <location>
        <begin position="14"/>
        <end position="345"/>
    </location>
</feature>
<dbReference type="NCBIfam" id="NF005085">
    <property type="entry name" value="PRK06520.1"/>
    <property type="match status" value="1"/>
</dbReference>
<dbReference type="GO" id="GO:0008270">
    <property type="term" value="F:zinc ion binding"/>
    <property type="evidence" value="ECO:0007669"/>
    <property type="project" value="InterPro"/>
</dbReference>
<name>A0A895YC68_9ACTN</name>
<dbReference type="InterPro" id="IPR038071">
    <property type="entry name" value="UROD/MetE-like_sf"/>
</dbReference>
<evidence type="ECO:0000313" key="2">
    <source>
        <dbReference type="EMBL" id="QSB12909.1"/>
    </source>
</evidence>
<dbReference type="CDD" id="cd03311">
    <property type="entry name" value="CIMS_C_terminal_like"/>
    <property type="match status" value="1"/>
</dbReference>
<evidence type="ECO:0000313" key="3">
    <source>
        <dbReference type="Proteomes" id="UP000662857"/>
    </source>
</evidence>
<dbReference type="Pfam" id="PF01717">
    <property type="entry name" value="Meth_synt_2"/>
    <property type="match status" value="1"/>
</dbReference>
<dbReference type="Gene3D" id="3.20.20.210">
    <property type="match status" value="1"/>
</dbReference>
<dbReference type="GO" id="GO:0009086">
    <property type="term" value="P:methionine biosynthetic process"/>
    <property type="evidence" value="ECO:0007669"/>
    <property type="project" value="InterPro"/>
</dbReference>
<keyword evidence="3" id="KW-1185">Reference proteome</keyword>
<dbReference type="PANTHER" id="PTHR43844:SF1">
    <property type="entry name" value="METHIONINE SYNTHASE"/>
    <property type="match status" value="1"/>
</dbReference>
<keyword evidence="2" id="KW-0808">Transferase</keyword>
<dbReference type="SUPFAM" id="SSF51726">
    <property type="entry name" value="UROD/MetE-like"/>
    <property type="match status" value="1"/>
</dbReference>
<organism evidence="2 3">
    <name type="scientific">Natronosporangium hydrolyticum</name>
    <dbReference type="NCBI Taxonomy" id="2811111"/>
    <lineage>
        <taxon>Bacteria</taxon>
        <taxon>Bacillati</taxon>
        <taxon>Actinomycetota</taxon>
        <taxon>Actinomycetes</taxon>
        <taxon>Micromonosporales</taxon>
        <taxon>Micromonosporaceae</taxon>
        <taxon>Natronosporangium</taxon>
    </lineage>
</organism>
<dbReference type="RefSeq" id="WP_239674954.1">
    <property type="nucleotide sequence ID" value="NZ_CP070499.1"/>
</dbReference>
<dbReference type="AlphaFoldDB" id="A0A895YC68"/>